<name>A0A6J6D105_9ZZZZ</name>
<dbReference type="InterPro" id="IPR001466">
    <property type="entry name" value="Beta-lactam-related"/>
</dbReference>
<feature type="domain" description="Beta-lactamase-related" evidence="2">
    <location>
        <begin position="64"/>
        <end position="363"/>
    </location>
</feature>
<reference evidence="3" key="1">
    <citation type="submission" date="2020-05" db="EMBL/GenBank/DDBJ databases">
        <authorList>
            <person name="Chiriac C."/>
            <person name="Salcher M."/>
            <person name="Ghai R."/>
            <person name="Kavagutti S V."/>
        </authorList>
    </citation>
    <scope>NUCLEOTIDE SEQUENCE</scope>
</reference>
<evidence type="ECO:0000256" key="1">
    <source>
        <dbReference type="SAM" id="MobiDB-lite"/>
    </source>
</evidence>
<dbReference type="EMBL" id="CAEZSR010000044">
    <property type="protein sequence ID" value="CAB4557035.1"/>
    <property type="molecule type" value="Genomic_DNA"/>
</dbReference>
<dbReference type="InterPro" id="IPR012338">
    <property type="entry name" value="Beta-lactam/transpept-like"/>
</dbReference>
<dbReference type="InterPro" id="IPR050789">
    <property type="entry name" value="Diverse_Enzym_Activities"/>
</dbReference>
<protein>
    <submittedName>
        <fullName evidence="3">Unannotated protein</fullName>
    </submittedName>
</protein>
<dbReference type="PANTHER" id="PTHR43283">
    <property type="entry name" value="BETA-LACTAMASE-RELATED"/>
    <property type="match status" value="1"/>
</dbReference>
<gene>
    <name evidence="3" type="ORF">UFOPK1493_01482</name>
</gene>
<dbReference type="SUPFAM" id="SSF56601">
    <property type="entry name" value="beta-lactamase/transpeptidase-like"/>
    <property type="match status" value="1"/>
</dbReference>
<evidence type="ECO:0000259" key="2">
    <source>
        <dbReference type="Pfam" id="PF00144"/>
    </source>
</evidence>
<sequence>MSPTDRSAAEPSAEPPAEPSDLHDRLQALLDTFLAAHDPAVAGTSLGGFDMPGVVMHVEAPSAGVRWTGAAGVVERGGAPLAPDACFRTASVTKTHVATAVMRLVDRGVLDVHDPAAAHLPDEIVPVLRRLTPHAPDVTVEHLLRHTSGIYDFGTDATYRRTIGREPVKVWSALDLLSIALDHGTPWGPPGETFHYCDTGYVLLALVLEHHTGLPFAAALRSLLPFDELGLAATWLEGKEPVPPAAPARAHQYLGGDDTFGFDPSFDGYGGGGLVSTAAELAVFVRALVTGDVLSERSRAAMLDTCVPTDLGELGQRCGYGIFSSTIDGITRIGHEGFWGIWMYHLPDHDVTVAGAHTGLPYDATAKRALLHGPVHLLGG</sequence>
<accession>A0A6J6D105</accession>
<proteinExistence type="predicted"/>
<dbReference type="AlphaFoldDB" id="A0A6J6D105"/>
<feature type="region of interest" description="Disordered" evidence="1">
    <location>
        <begin position="1"/>
        <end position="21"/>
    </location>
</feature>
<organism evidence="3">
    <name type="scientific">freshwater metagenome</name>
    <dbReference type="NCBI Taxonomy" id="449393"/>
    <lineage>
        <taxon>unclassified sequences</taxon>
        <taxon>metagenomes</taxon>
        <taxon>ecological metagenomes</taxon>
    </lineage>
</organism>
<dbReference type="Gene3D" id="3.40.710.10">
    <property type="entry name" value="DD-peptidase/beta-lactamase superfamily"/>
    <property type="match status" value="1"/>
</dbReference>
<evidence type="ECO:0000313" key="3">
    <source>
        <dbReference type="EMBL" id="CAB4557035.1"/>
    </source>
</evidence>
<dbReference type="Pfam" id="PF00144">
    <property type="entry name" value="Beta-lactamase"/>
    <property type="match status" value="1"/>
</dbReference>